<dbReference type="PROSITE" id="PS50027">
    <property type="entry name" value="EGF_LAM_2"/>
    <property type="match status" value="4"/>
</dbReference>
<dbReference type="WBParaSite" id="PSU_v2.g8746.t1">
    <property type="protein sequence ID" value="PSU_v2.g8746.t1"/>
    <property type="gene ID" value="PSU_v2.g8746"/>
</dbReference>
<keyword evidence="2" id="KW-0677">Repeat</keyword>
<dbReference type="InterPro" id="IPR000742">
    <property type="entry name" value="EGF"/>
</dbReference>
<dbReference type="Pfam" id="PF24973">
    <property type="entry name" value="EGF_LMN_ATRN"/>
    <property type="match status" value="1"/>
</dbReference>
<reference evidence="10" key="1">
    <citation type="submission" date="2022-11" db="UniProtKB">
        <authorList>
            <consortium name="WormBaseParasite"/>
        </authorList>
    </citation>
    <scope>IDENTIFICATION</scope>
</reference>
<name>A0A914Z8T6_9BILA</name>
<organism evidence="9 10">
    <name type="scientific">Panagrolaimus superbus</name>
    <dbReference type="NCBI Taxonomy" id="310955"/>
    <lineage>
        <taxon>Eukaryota</taxon>
        <taxon>Metazoa</taxon>
        <taxon>Ecdysozoa</taxon>
        <taxon>Nematoda</taxon>
        <taxon>Chromadorea</taxon>
        <taxon>Rhabditida</taxon>
        <taxon>Tylenchina</taxon>
        <taxon>Panagrolaimomorpha</taxon>
        <taxon>Panagrolaimoidea</taxon>
        <taxon>Panagrolaimidae</taxon>
        <taxon>Panagrolaimus</taxon>
    </lineage>
</organism>
<dbReference type="PANTHER" id="PTHR10574:SF435">
    <property type="entry name" value="LAMININ SUBUNIT GAMMA-1"/>
    <property type="match status" value="1"/>
</dbReference>
<evidence type="ECO:0000256" key="7">
    <source>
        <dbReference type="SAM" id="Coils"/>
    </source>
</evidence>
<keyword evidence="7" id="KW-0175">Coiled coil</keyword>
<feature type="domain" description="Laminin EGF-like" evidence="8">
    <location>
        <begin position="232"/>
        <end position="291"/>
    </location>
</feature>
<dbReference type="InterPro" id="IPR056863">
    <property type="entry name" value="LMN_ATRN_NET-like_EGF"/>
</dbReference>
<evidence type="ECO:0000313" key="10">
    <source>
        <dbReference type="WBParaSite" id="PSU_v2.g8746.t1"/>
    </source>
</evidence>
<evidence type="ECO:0000256" key="4">
    <source>
        <dbReference type="ARBA" id="ARBA00023180"/>
    </source>
</evidence>
<feature type="domain" description="Laminin EGF-like" evidence="8">
    <location>
        <begin position="340"/>
        <end position="386"/>
    </location>
</feature>
<protein>
    <submittedName>
        <fullName evidence="10">Laminin EGF-like domain-containing protein</fullName>
    </submittedName>
</protein>
<feature type="disulfide bond" evidence="6">
    <location>
        <begin position="264"/>
        <end position="273"/>
    </location>
</feature>
<proteinExistence type="predicted"/>
<dbReference type="InterPro" id="IPR050440">
    <property type="entry name" value="Laminin/Netrin_ECM"/>
</dbReference>
<dbReference type="CDD" id="cd00055">
    <property type="entry name" value="EGF_Lam"/>
    <property type="match status" value="5"/>
</dbReference>
<dbReference type="SMART" id="SM00180">
    <property type="entry name" value="EGF_Lam"/>
    <property type="match status" value="6"/>
</dbReference>
<keyword evidence="1" id="KW-0732">Signal</keyword>
<dbReference type="PROSITE" id="PS01248">
    <property type="entry name" value="EGF_LAM_1"/>
    <property type="match status" value="2"/>
</dbReference>
<evidence type="ECO:0000256" key="6">
    <source>
        <dbReference type="PROSITE-ProRule" id="PRU00460"/>
    </source>
</evidence>
<dbReference type="GO" id="GO:0040017">
    <property type="term" value="P:positive regulation of locomotion"/>
    <property type="evidence" value="ECO:0007669"/>
    <property type="project" value="UniProtKB-ARBA"/>
</dbReference>
<evidence type="ECO:0000256" key="2">
    <source>
        <dbReference type="ARBA" id="ARBA00022737"/>
    </source>
</evidence>
<evidence type="ECO:0000256" key="5">
    <source>
        <dbReference type="ARBA" id="ARBA00023292"/>
    </source>
</evidence>
<evidence type="ECO:0000259" key="8">
    <source>
        <dbReference type="PROSITE" id="PS50027"/>
    </source>
</evidence>
<feature type="disulfide bond" evidence="6">
    <location>
        <begin position="292"/>
        <end position="304"/>
    </location>
</feature>
<sequence>MLQQLKFVELILVGVNVGFLSEISLSTASSSLYSSIPADWVEQCDCPEGHVGQFCESCAPGYRRAVKIGGPLTKCIKCDCHGHSDSCDAESGACICQHHTSGDSCETCARGYYGNALNGTETDCQKCDCPDGGPCLPLPEGGMACSECPIGHAGIKCEFCASEFYGNPLLGQSCLPCPCNDNIDFNSIGNCDSRSGECRKCIYNTIGFNCEQCKTGFWGNATAELRNECQECNCFSPGTKKGGYKDNNDFDNLRCHSLTGQCECWPHVIGRSCDSCEKGFYNITSGIGCQQCECDPIGSENGFCDSVTGKCKCKPGVTGLKCDQCAREYYGFNFEGCQPCQCNSIGSELRDCDVNSGQCYCRDNVEGRRCDQCSENRFNMRAGCLPCDDCYKLIQTQKNQIVKDMEQIEDGLNYWESHPITINDEKITALIKEERQKVEQFNNKFKGALDSRTIRELKQFKQLIPRASKLLSNLSNHTYFNSIDETADELEIGLKDFQTIRANLTTYLNTEIHRIQKEGNEKLEAAKENVKKYGNFDPNISEMAKDAIKVSRKNTVARDEIKRLSEKIWKNVIQAKQEAEEAIRGENASRKIQDLEKMANQTAALLKKTKAFAAQPVADAEKLFNEVNSLEGQNRQKQNILNKIIQQKNKTESAIKELDAQVSEAKNVLQNIEGMLFQC</sequence>
<feature type="disulfide bond" evidence="6">
    <location>
        <begin position="340"/>
        <end position="352"/>
    </location>
</feature>
<feature type="disulfide bond" evidence="6">
    <location>
        <begin position="361"/>
        <end position="370"/>
    </location>
</feature>
<dbReference type="GO" id="GO:0009888">
    <property type="term" value="P:tissue development"/>
    <property type="evidence" value="ECO:0007669"/>
    <property type="project" value="TreeGrafter"/>
</dbReference>
<dbReference type="Proteomes" id="UP000887577">
    <property type="component" value="Unplaced"/>
</dbReference>
<feature type="domain" description="Laminin EGF-like" evidence="8">
    <location>
        <begin position="78"/>
        <end position="126"/>
    </location>
</feature>
<accession>A0A914Z8T6</accession>
<dbReference type="PRINTS" id="PR00011">
    <property type="entry name" value="EGFLAMININ"/>
</dbReference>
<dbReference type="SUPFAM" id="SSF57196">
    <property type="entry name" value="EGF/Laminin"/>
    <property type="match status" value="6"/>
</dbReference>
<comment type="caution">
    <text evidence="6">Lacks conserved residue(s) required for the propagation of feature annotation.</text>
</comment>
<keyword evidence="9" id="KW-1185">Reference proteome</keyword>
<evidence type="ECO:0000256" key="3">
    <source>
        <dbReference type="ARBA" id="ARBA00023157"/>
    </source>
</evidence>
<dbReference type="AlphaFoldDB" id="A0A914Z8T6"/>
<dbReference type="InterPro" id="IPR002049">
    <property type="entry name" value="LE_dom"/>
</dbReference>
<dbReference type="PANTHER" id="PTHR10574">
    <property type="entry name" value="NETRIN/LAMININ-RELATED"/>
    <property type="match status" value="1"/>
</dbReference>
<keyword evidence="4" id="KW-0325">Glycoprotein</keyword>
<dbReference type="FunFam" id="2.10.25.10:FF:000074">
    <property type="entry name" value="Laminin subunit alpha"/>
    <property type="match status" value="1"/>
</dbReference>
<feature type="disulfide bond" evidence="6">
    <location>
        <begin position="313"/>
        <end position="322"/>
    </location>
</feature>
<dbReference type="GO" id="GO:0009887">
    <property type="term" value="P:animal organ morphogenesis"/>
    <property type="evidence" value="ECO:0007669"/>
    <property type="project" value="TreeGrafter"/>
</dbReference>
<feature type="coiled-coil region" evidence="7">
    <location>
        <begin position="620"/>
        <end position="675"/>
    </location>
</feature>
<feature type="disulfide bond" evidence="6">
    <location>
        <begin position="342"/>
        <end position="359"/>
    </location>
</feature>
<dbReference type="FunFam" id="2.10.25.10:FF:000242">
    <property type="entry name" value="Laminin subunit alpha 1"/>
    <property type="match status" value="1"/>
</dbReference>
<dbReference type="Pfam" id="PF00053">
    <property type="entry name" value="EGF_laminin"/>
    <property type="match status" value="5"/>
</dbReference>
<keyword evidence="5 6" id="KW-0424">Laminin EGF-like domain</keyword>
<dbReference type="SMART" id="SM00181">
    <property type="entry name" value="EGF"/>
    <property type="match status" value="3"/>
</dbReference>
<dbReference type="Gene3D" id="2.10.25.10">
    <property type="entry name" value="Laminin"/>
    <property type="match status" value="7"/>
</dbReference>
<keyword evidence="3 6" id="KW-1015">Disulfide bond</keyword>
<evidence type="ECO:0000256" key="1">
    <source>
        <dbReference type="ARBA" id="ARBA00022729"/>
    </source>
</evidence>
<feature type="disulfide bond" evidence="6">
    <location>
        <begin position="294"/>
        <end position="311"/>
    </location>
</feature>
<feature type="domain" description="Laminin EGF-like" evidence="8">
    <location>
        <begin position="292"/>
        <end position="339"/>
    </location>
</feature>
<evidence type="ECO:0000313" key="9">
    <source>
        <dbReference type="Proteomes" id="UP000887577"/>
    </source>
</evidence>
<dbReference type="FunFam" id="2.10.25.10:FF:000580">
    <property type="entry name" value="Wing blister, isoform B"/>
    <property type="match status" value="1"/>
</dbReference>
<feature type="disulfide bond" evidence="6">
    <location>
        <begin position="96"/>
        <end position="105"/>
    </location>
</feature>
<dbReference type="FunFam" id="2.10.25.10:FF:000105">
    <property type="entry name" value="laminin subunit gamma-1"/>
    <property type="match status" value="1"/>
</dbReference>
<dbReference type="FunFam" id="2.10.25.10:FF:000051">
    <property type="entry name" value="Laminin subunit alpha 4"/>
    <property type="match status" value="1"/>
</dbReference>